<proteinExistence type="predicted"/>
<dbReference type="AlphaFoldDB" id="A0A1M6C0U6"/>
<evidence type="ECO:0000256" key="1">
    <source>
        <dbReference type="SAM" id="Phobius"/>
    </source>
</evidence>
<keyword evidence="3" id="KW-1185">Reference proteome</keyword>
<keyword evidence="1" id="KW-0472">Membrane</keyword>
<evidence type="ECO:0000313" key="2">
    <source>
        <dbReference type="EMBL" id="SHI54491.1"/>
    </source>
</evidence>
<feature type="transmembrane region" description="Helical" evidence="1">
    <location>
        <begin position="12"/>
        <end position="33"/>
    </location>
</feature>
<reference evidence="2 3" key="1">
    <citation type="submission" date="2016-11" db="EMBL/GenBank/DDBJ databases">
        <authorList>
            <person name="Varghese N."/>
            <person name="Submissions S."/>
        </authorList>
    </citation>
    <scope>NUCLEOTIDE SEQUENCE [LARGE SCALE GENOMIC DNA]</scope>
    <source>
        <strain evidence="2 3">DSM 19027</strain>
    </source>
</reference>
<sequence length="59" mass="6201">MTRDREISPELLGVYASLIFAIGSLITLAASIISYRNSRNARVPESAEVAGAGVPLIIG</sequence>
<keyword evidence="1" id="KW-0812">Transmembrane</keyword>
<name>A0A1M6C0U6_9FIRM</name>
<evidence type="ECO:0000313" key="3">
    <source>
        <dbReference type="Proteomes" id="UP000324781"/>
    </source>
</evidence>
<dbReference type="Proteomes" id="UP000324781">
    <property type="component" value="Unassembled WGS sequence"/>
</dbReference>
<accession>A0A1M6C0U6</accession>
<keyword evidence="1" id="KW-1133">Transmembrane helix</keyword>
<gene>
    <name evidence="2" type="ORF">SAMN05444373_10047</name>
</gene>
<protein>
    <submittedName>
        <fullName evidence="2">Uncharacterized protein</fullName>
    </submittedName>
</protein>
<dbReference type="EMBL" id="FQZP01000004">
    <property type="protein sequence ID" value="SHI54491.1"/>
    <property type="molecule type" value="Genomic_DNA"/>
</dbReference>
<organism evidence="2 3">
    <name type="scientific">Thermoclostridium caenicola</name>
    <dbReference type="NCBI Taxonomy" id="659425"/>
    <lineage>
        <taxon>Bacteria</taxon>
        <taxon>Bacillati</taxon>
        <taxon>Bacillota</taxon>
        <taxon>Clostridia</taxon>
        <taxon>Eubacteriales</taxon>
        <taxon>Oscillospiraceae</taxon>
        <taxon>Thermoclostridium</taxon>
    </lineage>
</organism>
<dbReference type="RefSeq" id="WP_149677682.1">
    <property type="nucleotide sequence ID" value="NZ_FQZP01000004.1"/>
</dbReference>